<keyword evidence="6 8" id="KW-1133">Transmembrane helix</keyword>
<evidence type="ECO:0000313" key="10">
    <source>
        <dbReference type="Proteomes" id="UP001549307"/>
    </source>
</evidence>
<feature type="transmembrane region" description="Helical" evidence="8">
    <location>
        <begin position="193"/>
        <end position="211"/>
    </location>
</feature>
<feature type="transmembrane region" description="Helical" evidence="8">
    <location>
        <begin position="321"/>
        <end position="342"/>
    </location>
</feature>
<evidence type="ECO:0000313" key="9">
    <source>
        <dbReference type="EMBL" id="MET4538466.1"/>
    </source>
</evidence>
<organism evidence="9 10">
    <name type="scientific">Arthrobacter bambusae</name>
    <dbReference type="NCBI Taxonomy" id="1338426"/>
    <lineage>
        <taxon>Bacteria</taxon>
        <taxon>Bacillati</taxon>
        <taxon>Actinomycetota</taxon>
        <taxon>Actinomycetes</taxon>
        <taxon>Micrococcales</taxon>
        <taxon>Micrococcaceae</taxon>
        <taxon>Arthrobacter</taxon>
    </lineage>
</organism>
<protein>
    <submittedName>
        <fullName evidence="9">Ribose transport system permease protein</fullName>
    </submittedName>
</protein>
<name>A0ABV2P1J4_9MICC</name>
<evidence type="ECO:0000256" key="6">
    <source>
        <dbReference type="ARBA" id="ARBA00022989"/>
    </source>
</evidence>
<evidence type="ECO:0000256" key="7">
    <source>
        <dbReference type="ARBA" id="ARBA00023136"/>
    </source>
</evidence>
<comment type="subcellular location">
    <subcellularLocation>
        <location evidence="1">Cell membrane</location>
        <topology evidence="1">Multi-pass membrane protein</topology>
    </subcellularLocation>
</comment>
<evidence type="ECO:0000256" key="8">
    <source>
        <dbReference type="SAM" id="Phobius"/>
    </source>
</evidence>
<feature type="transmembrane region" description="Helical" evidence="8">
    <location>
        <begin position="124"/>
        <end position="145"/>
    </location>
</feature>
<sequence>MTSRSPSPSTKRITTAMVSTITKARPEPGMARTRPGPAAFLTRYGVIVFLVLLVTIFALLMPRTFPTSGNLMAIVADQSIPIILALAAILPLAAGEFDLSIAAVLGFSSILSIALSNAGMPLPLVLAGTLIFGLLVGAVNAFFVVKIGINAFIGTLAMATILAGLNLLLTRGSLMTLESEEFARLTSVPGSRIQIVIAYALVLVLVIWYLLERTPFGRYLRATGMGRPAARLSGVRTERYLTSSFVLAALLASFAGFLLASRSGSAPPTLGPEFLLPAYAAAFLGAATIRPGFFNVWGTVVGAFLLAVGSNGLTLMGAQTWVANVFNGVALLAAVSASVIVARRGVNGRA</sequence>
<dbReference type="InterPro" id="IPR001851">
    <property type="entry name" value="ABC_transp_permease"/>
</dbReference>
<evidence type="ECO:0000256" key="1">
    <source>
        <dbReference type="ARBA" id="ARBA00004651"/>
    </source>
</evidence>
<accession>A0ABV2P1J4</accession>
<evidence type="ECO:0000256" key="2">
    <source>
        <dbReference type="ARBA" id="ARBA00022448"/>
    </source>
</evidence>
<proteinExistence type="predicted"/>
<feature type="transmembrane region" description="Helical" evidence="8">
    <location>
        <begin position="72"/>
        <end position="92"/>
    </location>
</feature>
<dbReference type="PANTHER" id="PTHR32196">
    <property type="entry name" value="ABC TRANSPORTER PERMEASE PROTEIN YPHD-RELATED-RELATED"/>
    <property type="match status" value="1"/>
</dbReference>
<keyword evidence="3" id="KW-1003">Cell membrane</keyword>
<feature type="transmembrane region" description="Helical" evidence="8">
    <location>
        <begin position="152"/>
        <end position="173"/>
    </location>
</feature>
<feature type="transmembrane region" description="Helical" evidence="8">
    <location>
        <begin position="99"/>
        <end position="118"/>
    </location>
</feature>
<dbReference type="EMBL" id="JBEPSN010000001">
    <property type="protein sequence ID" value="MET4538466.1"/>
    <property type="molecule type" value="Genomic_DNA"/>
</dbReference>
<dbReference type="Proteomes" id="UP001549307">
    <property type="component" value="Unassembled WGS sequence"/>
</dbReference>
<comment type="caution">
    <text evidence="9">The sequence shown here is derived from an EMBL/GenBank/DDBJ whole genome shotgun (WGS) entry which is preliminary data.</text>
</comment>
<dbReference type="Pfam" id="PF02653">
    <property type="entry name" value="BPD_transp_2"/>
    <property type="match status" value="1"/>
</dbReference>
<dbReference type="PANTHER" id="PTHR32196:SF21">
    <property type="entry name" value="ABC TRANSPORTER PERMEASE PROTEIN YPHD-RELATED"/>
    <property type="match status" value="1"/>
</dbReference>
<keyword evidence="10" id="KW-1185">Reference proteome</keyword>
<feature type="transmembrane region" description="Helical" evidence="8">
    <location>
        <begin position="240"/>
        <end position="260"/>
    </location>
</feature>
<feature type="transmembrane region" description="Helical" evidence="8">
    <location>
        <begin position="40"/>
        <end position="60"/>
    </location>
</feature>
<evidence type="ECO:0000256" key="5">
    <source>
        <dbReference type="ARBA" id="ARBA00022692"/>
    </source>
</evidence>
<keyword evidence="2" id="KW-0813">Transport</keyword>
<keyword evidence="5 8" id="KW-0812">Transmembrane</keyword>
<reference evidence="9 10" key="1">
    <citation type="submission" date="2024-06" db="EMBL/GenBank/DDBJ databases">
        <title>Sorghum-associated microbial communities from plants grown in Nebraska, USA.</title>
        <authorList>
            <person name="Schachtman D."/>
        </authorList>
    </citation>
    <scope>NUCLEOTIDE SEQUENCE [LARGE SCALE GENOMIC DNA]</scope>
    <source>
        <strain evidence="9 10">3552</strain>
    </source>
</reference>
<feature type="transmembrane region" description="Helical" evidence="8">
    <location>
        <begin position="296"/>
        <end position="315"/>
    </location>
</feature>
<feature type="transmembrane region" description="Helical" evidence="8">
    <location>
        <begin position="272"/>
        <end position="289"/>
    </location>
</feature>
<keyword evidence="4" id="KW-0997">Cell inner membrane</keyword>
<evidence type="ECO:0000256" key="3">
    <source>
        <dbReference type="ARBA" id="ARBA00022475"/>
    </source>
</evidence>
<gene>
    <name evidence="9" type="ORF">ABIE37_000221</name>
</gene>
<keyword evidence="7 8" id="KW-0472">Membrane</keyword>
<dbReference type="CDD" id="cd06579">
    <property type="entry name" value="TM_PBP1_transp_AraH_like"/>
    <property type="match status" value="1"/>
</dbReference>
<evidence type="ECO:0000256" key="4">
    <source>
        <dbReference type="ARBA" id="ARBA00022519"/>
    </source>
</evidence>